<evidence type="ECO:0000259" key="15">
    <source>
        <dbReference type="Pfam" id="PF00696"/>
    </source>
</evidence>
<dbReference type="RefSeq" id="WP_121852997.1">
    <property type="nucleotide sequence ID" value="NZ_JAKILH010000029.1"/>
</dbReference>
<dbReference type="NCBIfam" id="TIGR00657">
    <property type="entry name" value="asp_kinases"/>
    <property type="match status" value="1"/>
</dbReference>
<dbReference type="Pfam" id="PF00696">
    <property type="entry name" value="AA_kinase"/>
    <property type="match status" value="1"/>
</dbReference>
<dbReference type="UniPathway" id="UPA00051">
    <property type="reaction ID" value="UER00462"/>
</dbReference>
<evidence type="ECO:0000313" key="17">
    <source>
        <dbReference type="Proteomes" id="UP000273022"/>
    </source>
</evidence>
<dbReference type="GO" id="GO:0009090">
    <property type="term" value="P:homoserine biosynthetic process"/>
    <property type="evidence" value="ECO:0007669"/>
    <property type="project" value="TreeGrafter"/>
</dbReference>
<comment type="pathway">
    <text evidence="3 14">Amino-acid biosynthesis; L-threonine biosynthesis; L-threonine from L-aspartate: step 1/5.</text>
</comment>
<evidence type="ECO:0000256" key="6">
    <source>
        <dbReference type="ARBA" id="ARBA00022679"/>
    </source>
</evidence>
<keyword evidence="6 13" id="KW-0808">Transferase</keyword>
<evidence type="ECO:0000256" key="9">
    <source>
        <dbReference type="ARBA" id="ARBA00022840"/>
    </source>
</evidence>
<keyword evidence="5 14" id="KW-0028">Amino-acid biosynthesis</keyword>
<dbReference type="GO" id="GO:0009088">
    <property type="term" value="P:threonine biosynthetic process"/>
    <property type="evidence" value="ECO:0007669"/>
    <property type="project" value="UniProtKB-UniPathway"/>
</dbReference>
<keyword evidence="8 13" id="KW-0418">Kinase</keyword>
<evidence type="ECO:0000256" key="13">
    <source>
        <dbReference type="RuleBase" id="RU003448"/>
    </source>
</evidence>
<evidence type="ECO:0000256" key="10">
    <source>
        <dbReference type="ARBA" id="ARBA00023154"/>
    </source>
</evidence>
<keyword evidence="7 12" id="KW-0547">Nucleotide-binding</keyword>
<feature type="binding site" evidence="12">
    <location>
        <position position="93"/>
    </location>
    <ligand>
        <name>substrate</name>
    </ligand>
</feature>
<evidence type="ECO:0000256" key="7">
    <source>
        <dbReference type="ARBA" id="ARBA00022741"/>
    </source>
</evidence>
<dbReference type="InterPro" id="IPR001048">
    <property type="entry name" value="Asp/Glu/Uridylate_kinase"/>
</dbReference>
<dbReference type="Gene3D" id="3.40.1160.10">
    <property type="entry name" value="Acetylglutamate kinase-like"/>
    <property type="match status" value="1"/>
</dbReference>
<dbReference type="UniPathway" id="UPA00034">
    <property type="reaction ID" value="UER00015"/>
</dbReference>
<evidence type="ECO:0000313" key="16">
    <source>
        <dbReference type="EMBL" id="RJY18035.1"/>
    </source>
</evidence>
<dbReference type="InterPro" id="IPR005260">
    <property type="entry name" value="Asp_kin_monofn"/>
</dbReference>
<dbReference type="PANTHER" id="PTHR21499:SF3">
    <property type="entry name" value="ASPARTOKINASE"/>
    <property type="match status" value="1"/>
</dbReference>
<feature type="binding site" evidence="12">
    <location>
        <begin position="228"/>
        <end position="229"/>
    </location>
    <ligand>
        <name>ATP</name>
        <dbReference type="ChEBI" id="CHEBI:30616"/>
    </ligand>
</feature>
<dbReference type="FunFam" id="3.40.1160.10:FF:000002">
    <property type="entry name" value="Aspartokinase"/>
    <property type="match status" value="1"/>
</dbReference>
<dbReference type="NCBIfam" id="NF005155">
    <property type="entry name" value="PRK06635.1-4"/>
    <property type="match status" value="1"/>
</dbReference>
<dbReference type="PIRSF" id="PIRSF000726">
    <property type="entry name" value="Asp_kin"/>
    <property type="match status" value="1"/>
</dbReference>
<dbReference type="GO" id="GO:0004072">
    <property type="term" value="F:aspartate kinase activity"/>
    <property type="evidence" value="ECO:0007669"/>
    <property type="project" value="UniProtKB-EC"/>
</dbReference>
<evidence type="ECO:0000256" key="1">
    <source>
        <dbReference type="ARBA" id="ARBA00004766"/>
    </source>
</evidence>
<feature type="domain" description="Aspartate/glutamate/uridylate kinase" evidence="15">
    <location>
        <begin position="25"/>
        <end position="249"/>
    </location>
</feature>
<dbReference type="Proteomes" id="UP000273022">
    <property type="component" value="Unassembled WGS sequence"/>
</dbReference>
<organism evidence="16 17">
    <name type="scientific">Parashewanella spongiae</name>
    <dbReference type="NCBI Taxonomy" id="342950"/>
    <lineage>
        <taxon>Bacteria</taxon>
        <taxon>Pseudomonadati</taxon>
        <taxon>Pseudomonadota</taxon>
        <taxon>Gammaproteobacteria</taxon>
        <taxon>Alteromonadales</taxon>
        <taxon>Shewanellaceae</taxon>
        <taxon>Parashewanella</taxon>
    </lineage>
</organism>
<comment type="caution">
    <text evidence="16">The sequence shown here is derived from an EMBL/GenBank/DDBJ whole genome shotgun (WGS) entry which is preliminary data.</text>
</comment>
<dbReference type="Gene3D" id="3.30.2130.10">
    <property type="entry name" value="VC0802-like"/>
    <property type="match status" value="1"/>
</dbReference>
<dbReference type="PANTHER" id="PTHR21499">
    <property type="entry name" value="ASPARTATE KINASE"/>
    <property type="match status" value="1"/>
</dbReference>
<sequence length="423" mass="46169">MDQRAFSLGVDVQEKKLSSNRLYIKKFGGTSVCSVERIEVIADKIAASHHKGDKQVIVLSAMAGETNRLFSLGQQIDSNACNRELDVLVSTGEQVNIALMAMALIKRGIKARSMTGVQANIRTCSQFGSAQIESVDATNIQSLLNENIIPIVAGFQGQDSDGNITTLGRGGSDTSAVAIAAALQAQECMIYTDVDGIYHIDPKIVSEAIKFKSVSFSVMHEMAKLGAKVLHPDSVYYAQKYKVPIRVLSSLSDKSEGTLIDTNNTTSTKSEIISIVAQERIAILDGSIENNINNLCNETALNKVCLSDGLIWENPIKGNNCGQYYAAPQVYLEPSLHKIDSNSLCYNLEHFVSESELVCISLIAEPEQKVAENLTRVLDILGKQDIHVKLTATSEKGLSIIVDDEMLYQTVRTLHCEFGFDKL</sequence>
<evidence type="ECO:0000256" key="11">
    <source>
        <dbReference type="ARBA" id="ARBA00047872"/>
    </source>
</evidence>
<dbReference type="InterPro" id="IPR045865">
    <property type="entry name" value="ACT-like_dom_sf"/>
</dbReference>
<dbReference type="CDD" id="cd04261">
    <property type="entry name" value="AAK_AKii-LysC-BS"/>
    <property type="match status" value="1"/>
</dbReference>
<gene>
    <name evidence="16" type="ORF">D5R81_07285</name>
</gene>
<dbReference type="GO" id="GO:0005524">
    <property type="term" value="F:ATP binding"/>
    <property type="evidence" value="ECO:0007669"/>
    <property type="project" value="UniProtKB-KW"/>
</dbReference>
<dbReference type="InterPro" id="IPR018042">
    <property type="entry name" value="Aspartate_kinase_CS"/>
</dbReference>
<evidence type="ECO:0000256" key="12">
    <source>
        <dbReference type="PIRSR" id="PIRSR000726-1"/>
    </source>
</evidence>
<comment type="pathway">
    <text evidence="1 14">Amino-acid biosynthesis; L-lysine biosynthesis via DAP pathway; (S)-tetrahydrodipicolinate from L-aspartate: step 1/4.</text>
</comment>
<protein>
    <recommendedName>
        <fullName evidence="13">Aspartokinase</fullName>
        <ecNumber evidence="13">2.7.2.4</ecNumber>
    </recommendedName>
</protein>
<evidence type="ECO:0000256" key="4">
    <source>
        <dbReference type="ARBA" id="ARBA00010122"/>
    </source>
</evidence>
<dbReference type="SUPFAM" id="SSF53633">
    <property type="entry name" value="Carbamate kinase-like"/>
    <property type="match status" value="1"/>
</dbReference>
<dbReference type="SUPFAM" id="SSF55021">
    <property type="entry name" value="ACT-like"/>
    <property type="match status" value="1"/>
</dbReference>
<accession>A0A3A6U952</accession>
<keyword evidence="10" id="KW-0457">Lysine biosynthesis</keyword>
<dbReference type="AlphaFoldDB" id="A0A3A6U952"/>
<dbReference type="UniPathway" id="UPA00050">
    <property type="reaction ID" value="UER00461"/>
</dbReference>
<keyword evidence="9 12" id="KW-0067">ATP-binding</keyword>
<reference evidence="16 17" key="1">
    <citation type="submission" date="2018-09" db="EMBL/GenBank/DDBJ databases">
        <title>Phylogeny of the Shewanellaceae, and recommendation for two new genera, Pseudoshewanella and Parashewanella.</title>
        <authorList>
            <person name="Wang G."/>
        </authorList>
    </citation>
    <scope>NUCLEOTIDE SEQUENCE [LARGE SCALE GENOMIC DNA]</scope>
    <source>
        <strain evidence="16 17">KCTC 22492</strain>
    </source>
</reference>
<feature type="binding site" evidence="12">
    <location>
        <begin position="192"/>
        <end position="193"/>
    </location>
    <ligand>
        <name>ATP</name>
        <dbReference type="ChEBI" id="CHEBI:30616"/>
    </ligand>
</feature>
<dbReference type="EC" id="2.7.2.4" evidence="13"/>
<comment type="pathway">
    <text evidence="2 14">Amino-acid biosynthesis; L-methionine biosynthesis via de novo pathway; L-homoserine from L-aspartate: step 1/3.</text>
</comment>
<evidence type="ECO:0000256" key="14">
    <source>
        <dbReference type="RuleBase" id="RU004249"/>
    </source>
</evidence>
<dbReference type="GO" id="GO:0009089">
    <property type="term" value="P:lysine biosynthetic process via diaminopimelate"/>
    <property type="evidence" value="ECO:0007669"/>
    <property type="project" value="UniProtKB-UniPathway"/>
</dbReference>
<dbReference type="InterPro" id="IPR001341">
    <property type="entry name" value="Asp_kinase"/>
</dbReference>
<feature type="binding site" evidence="12">
    <location>
        <position position="198"/>
    </location>
    <ligand>
        <name>ATP</name>
        <dbReference type="ChEBI" id="CHEBI:30616"/>
    </ligand>
</feature>
<evidence type="ECO:0000256" key="8">
    <source>
        <dbReference type="ARBA" id="ARBA00022777"/>
    </source>
</evidence>
<keyword evidence="17" id="KW-1185">Reference proteome</keyword>
<dbReference type="InterPro" id="IPR041740">
    <property type="entry name" value="AKii-LysC-BS"/>
</dbReference>
<name>A0A3A6U952_9GAMM</name>
<dbReference type="InterPro" id="IPR036393">
    <property type="entry name" value="AceGlu_kinase-like_sf"/>
</dbReference>
<feature type="binding site" evidence="12">
    <location>
        <position position="66"/>
    </location>
    <ligand>
        <name>substrate</name>
    </ligand>
</feature>
<comment type="catalytic activity">
    <reaction evidence="11 13">
        <text>L-aspartate + ATP = 4-phospho-L-aspartate + ADP</text>
        <dbReference type="Rhea" id="RHEA:23776"/>
        <dbReference type="ChEBI" id="CHEBI:29991"/>
        <dbReference type="ChEBI" id="CHEBI:30616"/>
        <dbReference type="ChEBI" id="CHEBI:57535"/>
        <dbReference type="ChEBI" id="CHEBI:456216"/>
        <dbReference type="EC" id="2.7.2.4"/>
    </reaction>
</comment>
<evidence type="ECO:0000256" key="2">
    <source>
        <dbReference type="ARBA" id="ARBA00004986"/>
    </source>
</evidence>
<evidence type="ECO:0000256" key="5">
    <source>
        <dbReference type="ARBA" id="ARBA00022605"/>
    </source>
</evidence>
<dbReference type="OrthoDB" id="9799110at2"/>
<dbReference type="GO" id="GO:0005829">
    <property type="term" value="C:cytosol"/>
    <property type="evidence" value="ECO:0007669"/>
    <property type="project" value="TreeGrafter"/>
</dbReference>
<evidence type="ECO:0000256" key="3">
    <source>
        <dbReference type="ARBA" id="ARBA00005139"/>
    </source>
</evidence>
<comment type="similarity">
    <text evidence="4 13">Belongs to the aspartokinase family.</text>
</comment>
<proteinExistence type="inferred from homology"/>
<dbReference type="EMBL" id="QYYH01000034">
    <property type="protein sequence ID" value="RJY18035.1"/>
    <property type="molecule type" value="Genomic_DNA"/>
</dbReference>
<dbReference type="PROSITE" id="PS00324">
    <property type="entry name" value="ASPARTOKINASE"/>
    <property type="match status" value="1"/>
</dbReference>
<feature type="binding site" evidence="12">
    <location>
        <begin position="26"/>
        <end position="29"/>
    </location>
    <ligand>
        <name>ATP</name>
        <dbReference type="ChEBI" id="CHEBI:30616"/>
    </ligand>
</feature>